<comment type="subcellular location">
    <subcellularLocation>
        <location evidence="2 15">Cytoplasm</location>
    </subcellularLocation>
</comment>
<evidence type="ECO:0000256" key="5">
    <source>
        <dbReference type="ARBA" id="ARBA00022490"/>
    </source>
</evidence>
<proteinExistence type="inferred from homology"/>
<keyword evidence="7 15" id="KW-0479">Metal-binding</keyword>
<dbReference type="Gene3D" id="3.40.50.620">
    <property type="entry name" value="HUPs"/>
    <property type="match status" value="2"/>
</dbReference>
<feature type="domain" description="Methionyl/Valyl/Leucyl/Isoleucyl-tRNA synthetase anticodon-binding" evidence="17">
    <location>
        <begin position="677"/>
        <end position="824"/>
    </location>
</feature>
<dbReference type="EC" id="6.1.1.5" evidence="15"/>
<dbReference type="PANTHER" id="PTHR42780">
    <property type="entry name" value="SOLEUCYL-TRNA SYNTHETASE"/>
    <property type="match status" value="1"/>
</dbReference>
<evidence type="ECO:0000256" key="1">
    <source>
        <dbReference type="ARBA" id="ARBA00001947"/>
    </source>
</evidence>
<evidence type="ECO:0000256" key="6">
    <source>
        <dbReference type="ARBA" id="ARBA00022598"/>
    </source>
</evidence>
<sequence>MNKFQSLPSLPVAERENQINAFWEEVDILQKSIENREGKPSFVFYEGPPTANGRPGIHHVISRTLKDAVCRYHSMLGKQVKRKAGWDTHGLPVEIEVEKQLKLSSKQDIEAYGIAEFNQKCRESVFSYEKQWREMTRRMGYAIDMDNPYITLDNNYIESVWWILQQFFNEGMIYDGHKILPYCPRCGTGLASHEVSLGYKEIKSETVIVAFKRKDADEFFLVWTTTPWTLASNVGLCVHPDVDYLKVKAQETIYYVAKELANKVLGDDYEVLQELKGKELEHVEYEQLMPFVEPDKKAFFVTLGDFVTTEDGTGIVHMAPAFGEDDYNIGRAYGLPVLQPVDEEGKYTATPWKGQFVIDADPDIVKWLREEGKLFKKERLAHNYPHCWRCATPLLYYGKPSWYIEMTRIKDRLIANNNSVNWYPDFVGEKRFGNWLENLNDWALSRNRYWGTPLNIWRCTCGELASIGSRKELVERAVEAIDESIELHRPYVDDVHLTCDKCGGTMTRVPEVIDCWFDSGAMPFAQHHYPFENSERFDEELFPADYICEGIDQTRGWFYSLIAISSFIKGVSPYRNVLVNDLILDKDGQKMSKSKGNTVDPFQLFDEFGADVLRWYLLYVSPAWTPTRFDIEGLKEVKSKFFSTFENVYTFFTLYANTDEVDPRTFCIPEEERPELDRWILSKYNHLIEAVRNEMAVFDLTRAVRKIQDFVNEDFSNWYIRRARGRFWASEHSDDKKAVYNTTYEVLVGVCRLAAAFAPFMTEEIYRHLTGELSVHLSDLPEVNERLKDPEVEAKMDLVRDLVTLGRAAREKNRLKVRQPLQKILVDGKYESGISHLVPLLKEELNIKEVVFEKNLNEFMNFGLKPDFKNAGPLLGKKIKAFGKALAALDANEIAPKLEAGETITLDLEGESTVVTKEMVMIAIDAKEGFTVEMENNRFVILDTTLTDELVNEGLAREFISKVQQMRKNNGYEMMDNIRIIYHGNEAVTHAMTLHREYIMGETLAVSMESTSEEGLEEQNLNGHKTGIQLEKAIQS</sequence>
<keyword evidence="8 15" id="KW-0547">Nucleotide-binding</keyword>
<dbReference type="GO" id="GO:0004822">
    <property type="term" value="F:isoleucine-tRNA ligase activity"/>
    <property type="evidence" value="ECO:0007669"/>
    <property type="project" value="UniProtKB-UniRule"/>
</dbReference>
<protein>
    <recommendedName>
        <fullName evidence="15">Isoleucine--tRNA ligase</fullName>
        <ecNumber evidence="15">6.1.1.5</ecNumber>
    </recommendedName>
    <alternativeName>
        <fullName evidence="15">Isoleucyl-tRNA synthetase</fullName>
        <shortName evidence="15">IleRS</shortName>
    </alternativeName>
</protein>
<dbReference type="Proteomes" id="UP001158066">
    <property type="component" value="Unassembled WGS sequence"/>
</dbReference>
<evidence type="ECO:0000313" key="18">
    <source>
        <dbReference type="EMBL" id="SMP61409.1"/>
    </source>
</evidence>
<dbReference type="GO" id="GO:0002161">
    <property type="term" value="F:aminoacyl-tRNA deacylase activity"/>
    <property type="evidence" value="ECO:0007669"/>
    <property type="project" value="InterPro"/>
</dbReference>
<evidence type="ECO:0000256" key="12">
    <source>
        <dbReference type="ARBA" id="ARBA00023146"/>
    </source>
</evidence>
<evidence type="ECO:0000256" key="11">
    <source>
        <dbReference type="ARBA" id="ARBA00022917"/>
    </source>
</evidence>
<evidence type="ECO:0000256" key="8">
    <source>
        <dbReference type="ARBA" id="ARBA00022741"/>
    </source>
</evidence>
<dbReference type="CDD" id="cd07961">
    <property type="entry name" value="Anticodon_Ia_Ile_ABEc"/>
    <property type="match status" value="1"/>
</dbReference>
<evidence type="ECO:0000256" key="2">
    <source>
        <dbReference type="ARBA" id="ARBA00004496"/>
    </source>
</evidence>
<dbReference type="NCBIfam" id="TIGR00392">
    <property type="entry name" value="ileS"/>
    <property type="match status" value="1"/>
</dbReference>
<dbReference type="SUPFAM" id="SSF52374">
    <property type="entry name" value="Nucleotidylyl transferase"/>
    <property type="match status" value="1"/>
</dbReference>
<dbReference type="GO" id="GO:0005524">
    <property type="term" value="F:ATP binding"/>
    <property type="evidence" value="ECO:0007669"/>
    <property type="project" value="UniProtKB-UniRule"/>
</dbReference>
<dbReference type="Gene3D" id="1.10.730.10">
    <property type="entry name" value="Isoleucyl-tRNA Synthetase, Domain 1"/>
    <property type="match status" value="1"/>
</dbReference>
<dbReference type="FunFam" id="3.40.50.620:FF:000063">
    <property type="entry name" value="Isoleucine--tRNA ligase"/>
    <property type="match status" value="1"/>
</dbReference>
<comment type="caution">
    <text evidence="18">The sequence shown here is derived from an EMBL/GenBank/DDBJ whole genome shotgun (WGS) entry which is preliminary data.</text>
</comment>
<dbReference type="PRINTS" id="PR00984">
    <property type="entry name" value="TRNASYNTHILE"/>
</dbReference>
<keyword evidence="10 15" id="KW-0067">ATP-binding</keyword>
<dbReference type="Pfam" id="PF08264">
    <property type="entry name" value="Anticodon_1"/>
    <property type="match status" value="1"/>
</dbReference>
<dbReference type="InterPro" id="IPR033709">
    <property type="entry name" value="Anticodon_Ile_ABEc"/>
</dbReference>
<dbReference type="HAMAP" id="MF_02003">
    <property type="entry name" value="Ile_tRNA_synth_type2"/>
    <property type="match status" value="1"/>
</dbReference>
<comment type="domain">
    <text evidence="15">IleRS has two distinct active sites: one for aminoacylation and one for editing. The misactivated valine is translocated from the active site to the editing site, which sterically excludes the correctly activated isoleucine. The single editing site contains two valyl binding pockets, one specific for each substrate (Val-AMP or Val-tRNA(Ile)).</text>
</comment>
<reference evidence="18" key="1">
    <citation type="submission" date="2017-05" db="EMBL/GenBank/DDBJ databases">
        <authorList>
            <person name="Varghese N."/>
            <person name="Submissions S."/>
        </authorList>
    </citation>
    <scope>NUCLEOTIDE SEQUENCE</scope>
    <source>
        <strain evidence="18">Su22</strain>
    </source>
</reference>
<evidence type="ECO:0000259" key="16">
    <source>
        <dbReference type="Pfam" id="PF00133"/>
    </source>
</evidence>
<dbReference type="InterPro" id="IPR023586">
    <property type="entry name" value="Ile-tRNA-ligase_type2"/>
</dbReference>
<comment type="function">
    <text evidence="13 15">Catalyzes the attachment of isoleucine to tRNA(Ile). As IleRS can inadvertently accommodate and process structurally similar amino acids such as valine, to avoid such errors it has two additional distinct tRNA(Ile)-dependent editing activities. One activity is designated as 'pretransfer' editing and involves the hydrolysis of activated Val-AMP. The other activity is designated 'posttransfer' editing and involves deacylation of mischarged Val-tRNA(Ile).</text>
</comment>
<dbReference type="PANTHER" id="PTHR42780:SF1">
    <property type="entry name" value="ISOLEUCINE--TRNA LIGASE, CYTOPLASMIC"/>
    <property type="match status" value="1"/>
</dbReference>
<name>A0AA46AJL4_9CLOT</name>
<dbReference type="SUPFAM" id="SSF50677">
    <property type="entry name" value="ValRS/IleRS/LeuRS editing domain"/>
    <property type="match status" value="1"/>
</dbReference>
<dbReference type="SUPFAM" id="SSF47323">
    <property type="entry name" value="Anticodon-binding domain of a subclass of class I aminoacyl-tRNA synthetases"/>
    <property type="match status" value="1"/>
</dbReference>
<accession>A0AA46AJL4</accession>
<evidence type="ECO:0000256" key="15">
    <source>
        <dbReference type="HAMAP-Rule" id="MF_02003"/>
    </source>
</evidence>
<feature type="short sequence motif" description="'KMSKS' region" evidence="15">
    <location>
        <begin position="590"/>
        <end position="594"/>
    </location>
</feature>
<evidence type="ECO:0000259" key="17">
    <source>
        <dbReference type="Pfam" id="PF08264"/>
    </source>
</evidence>
<feature type="short sequence motif" description="'HIGH' region" evidence="15">
    <location>
        <begin position="49"/>
        <end position="59"/>
    </location>
</feature>
<dbReference type="FunFam" id="3.40.50.620:FF:000075">
    <property type="entry name" value="Isoleucine--tRNA ligase"/>
    <property type="match status" value="1"/>
</dbReference>
<evidence type="ECO:0000313" key="19">
    <source>
        <dbReference type="Proteomes" id="UP001158066"/>
    </source>
</evidence>
<evidence type="ECO:0000256" key="7">
    <source>
        <dbReference type="ARBA" id="ARBA00022723"/>
    </source>
</evidence>
<keyword evidence="6 15" id="KW-0436">Ligase</keyword>
<dbReference type="CDD" id="cd00818">
    <property type="entry name" value="IleRS_core"/>
    <property type="match status" value="1"/>
</dbReference>
<keyword evidence="12 15" id="KW-0030">Aminoacyl-tRNA synthetase</keyword>
<keyword evidence="9 15" id="KW-0862">Zinc</keyword>
<dbReference type="GO" id="GO:0008270">
    <property type="term" value="F:zinc ion binding"/>
    <property type="evidence" value="ECO:0007669"/>
    <property type="project" value="UniProtKB-UniRule"/>
</dbReference>
<comment type="catalytic activity">
    <reaction evidence="14 15">
        <text>tRNA(Ile) + L-isoleucine + ATP = L-isoleucyl-tRNA(Ile) + AMP + diphosphate</text>
        <dbReference type="Rhea" id="RHEA:11060"/>
        <dbReference type="Rhea" id="RHEA-COMP:9666"/>
        <dbReference type="Rhea" id="RHEA-COMP:9695"/>
        <dbReference type="ChEBI" id="CHEBI:30616"/>
        <dbReference type="ChEBI" id="CHEBI:33019"/>
        <dbReference type="ChEBI" id="CHEBI:58045"/>
        <dbReference type="ChEBI" id="CHEBI:78442"/>
        <dbReference type="ChEBI" id="CHEBI:78528"/>
        <dbReference type="ChEBI" id="CHEBI:456215"/>
        <dbReference type="EC" id="6.1.1.5"/>
    </reaction>
</comment>
<evidence type="ECO:0000256" key="13">
    <source>
        <dbReference type="ARBA" id="ARBA00025217"/>
    </source>
</evidence>
<dbReference type="GO" id="GO:0005737">
    <property type="term" value="C:cytoplasm"/>
    <property type="evidence" value="ECO:0007669"/>
    <property type="project" value="UniProtKB-SubCell"/>
</dbReference>
<dbReference type="InterPro" id="IPR009080">
    <property type="entry name" value="tRNAsynth_Ia_anticodon-bd"/>
</dbReference>
<gene>
    <name evidence="15" type="primary">ileS</name>
    <name evidence="18" type="ORF">SAMN06296020_10937</name>
</gene>
<keyword evidence="19" id="KW-1185">Reference proteome</keyword>
<comment type="similarity">
    <text evidence="3 15">Belongs to the class-I aminoacyl-tRNA synthetase family. IleS type 2 subfamily.</text>
</comment>
<feature type="domain" description="Aminoacyl-tRNA synthetase class Ia" evidence="16">
    <location>
        <begin position="19"/>
        <end position="621"/>
    </location>
</feature>
<feature type="binding site" evidence="15">
    <location>
        <position position="593"/>
    </location>
    <ligand>
        <name>ATP</name>
        <dbReference type="ChEBI" id="CHEBI:30616"/>
    </ligand>
</feature>
<comment type="subunit">
    <text evidence="4 15">Monomer.</text>
</comment>
<dbReference type="Pfam" id="PF19302">
    <property type="entry name" value="DUF5915"/>
    <property type="match status" value="1"/>
</dbReference>
<dbReference type="RefSeq" id="WP_283409695.1">
    <property type="nucleotide sequence ID" value="NZ_FXUF01000009.1"/>
</dbReference>
<dbReference type="GO" id="GO:0006428">
    <property type="term" value="P:isoleucyl-tRNA aminoacylation"/>
    <property type="evidence" value="ECO:0007669"/>
    <property type="project" value="UniProtKB-UniRule"/>
</dbReference>
<evidence type="ECO:0000256" key="9">
    <source>
        <dbReference type="ARBA" id="ARBA00022833"/>
    </source>
</evidence>
<comment type="cofactor">
    <cofactor evidence="1 15">
        <name>Zn(2+)</name>
        <dbReference type="ChEBI" id="CHEBI:29105"/>
    </cofactor>
</comment>
<evidence type="ECO:0000256" key="10">
    <source>
        <dbReference type="ARBA" id="ARBA00022840"/>
    </source>
</evidence>
<dbReference type="InterPro" id="IPR009008">
    <property type="entry name" value="Val/Leu/Ile-tRNA-synth_edit"/>
</dbReference>
<evidence type="ECO:0000256" key="4">
    <source>
        <dbReference type="ARBA" id="ARBA00011245"/>
    </source>
</evidence>
<dbReference type="InterPro" id="IPR002300">
    <property type="entry name" value="aa-tRNA-synth_Ia"/>
</dbReference>
<evidence type="ECO:0000256" key="14">
    <source>
        <dbReference type="ARBA" id="ARBA00048359"/>
    </source>
</evidence>
<keyword evidence="5 15" id="KW-0963">Cytoplasm</keyword>
<dbReference type="AlphaFoldDB" id="A0AA46AJL4"/>
<evidence type="ECO:0000256" key="3">
    <source>
        <dbReference type="ARBA" id="ARBA00007078"/>
    </source>
</evidence>
<dbReference type="Pfam" id="PF00133">
    <property type="entry name" value="tRNA-synt_1"/>
    <property type="match status" value="1"/>
</dbReference>
<keyword evidence="11 15" id="KW-0648">Protein biosynthesis</keyword>
<dbReference type="InterPro" id="IPR013155">
    <property type="entry name" value="M/V/L/I-tRNA-synth_anticd-bd"/>
</dbReference>
<dbReference type="EMBL" id="FXUF01000009">
    <property type="protein sequence ID" value="SMP61409.1"/>
    <property type="molecule type" value="Genomic_DNA"/>
</dbReference>
<organism evidence="18 19">
    <name type="scientific">Anoxynatronum buryatiense</name>
    <dbReference type="NCBI Taxonomy" id="489973"/>
    <lineage>
        <taxon>Bacteria</taxon>
        <taxon>Bacillati</taxon>
        <taxon>Bacillota</taxon>
        <taxon>Clostridia</taxon>
        <taxon>Eubacteriales</taxon>
        <taxon>Clostridiaceae</taxon>
        <taxon>Anoxynatronum</taxon>
    </lineage>
</organism>
<dbReference type="InterPro" id="IPR014729">
    <property type="entry name" value="Rossmann-like_a/b/a_fold"/>
</dbReference>
<dbReference type="InterPro" id="IPR002301">
    <property type="entry name" value="Ile-tRNA-ligase"/>
</dbReference>
<dbReference type="GO" id="GO:0000049">
    <property type="term" value="F:tRNA binding"/>
    <property type="evidence" value="ECO:0007669"/>
    <property type="project" value="InterPro"/>
</dbReference>